<dbReference type="EMBL" id="FNEB01000018">
    <property type="protein sequence ID" value="SDJ37806.1"/>
    <property type="molecule type" value="Genomic_DNA"/>
</dbReference>
<sequence length="162" mass="18147">MIKLFRTPLALALSILFASTVAATAAGILDGRAFTGMIGPAENPDLDDSLHFNDGHFWSDICTRCGFVPGTYDAEETPDGVRFTGTLESDSRGRFDYDGLVKKDGSIQVKITWERRRWYWTSRREISFVGDELRSVETTSLSQMLQSMRSLNPHGNPMCARF</sequence>
<name>A0A1G8T8B8_9RHOB</name>
<evidence type="ECO:0000313" key="2">
    <source>
        <dbReference type="EMBL" id="SDJ37806.1"/>
    </source>
</evidence>
<feature type="signal peptide" evidence="1">
    <location>
        <begin position="1"/>
        <end position="25"/>
    </location>
</feature>
<organism evidence="2 3">
    <name type="scientific">Lutimaribacter saemankumensis</name>
    <dbReference type="NCBI Taxonomy" id="490829"/>
    <lineage>
        <taxon>Bacteria</taxon>
        <taxon>Pseudomonadati</taxon>
        <taxon>Pseudomonadota</taxon>
        <taxon>Alphaproteobacteria</taxon>
        <taxon>Rhodobacterales</taxon>
        <taxon>Roseobacteraceae</taxon>
        <taxon>Lutimaribacter</taxon>
    </lineage>
</organism>
<dbReference type="OrthoDB" id="6119866at2"/>
<dbReference type="STRING" id="490829.SAMN05421850_11810"/>
<keyword evidence="1" id="KW-0732">Signal</keyword>
<gene>
    <name evidence="2" type="ORF">SAMN05421850_11810</name>
</gene>
<dbReference type="RefSeq" id="WP_139170581.1">
    <property type="nucleotide sequence ID" value="NZ_FNEB01000018.1"/>
</dbReference>
<accession>A0A1G8T8B8</accession>
<evidence type="ECO:0000313" key="3">
    <source>
        <dbReference type="Proteomes" id="UP000199340"/>
    </source>
</evidence>
<reference evidence="2 3" key="1">
    <citation type="submission" date="2016-10" db="EMBL/GenBank/DDBJ databases">
        <authorList>
            <person name="de Groot N.N."/>
        </authorList>
    </citation>
    <scope>NUCLEOTIDE SEQUENCE [LARGE SCALE GENOMIC DNA]</scope>
    <source>
        <strain evidence="2 3">DSM 28010</strain>
    </source>
</reference>
<dbReference type="AlphaFoldDB" id="A0A1G8T8B8"/>
<protein>
    <submittedName>
        <fullName evidence="2">Uncharacterized protein</fullName>
    </submittedName>
</protein>
<evidence type="ECO:0000256" key="1">
    <source>
        <dbReference type="SAM" id="SignalP"/>
    </source>
</evidence>
<dbReference type="Proteomes" id="UP000199340">
    <property type="component" value="Unassembled WGS sequence"/>
</dbReference>
<keyword evidence="3" id="KW-1185">Reference proteome</keyword>
<feature type="chain" id="PRO_5011501081" evidence="1">
    <location>
        <begin position="26"/>
        <end position="162"/>
    </location>
</feature>
<proteinExistence type="predicted"/>